<evidence type="ECO:0000259" key="2">
    <source>
        <dbReference type="Pfam" id="PF00582"/>
    </source>
</evidence>
<name>A0A430QUH7_SCHBO</name>
<feature type="region of interest" description="Disordered" evidence="1">
    <location>
        <begin position="1"/>
        <end position="80"/>
    </location>
</feature>
<dbReference type="Gene3D" id="3.40.50.620">
    <property type="entry name" value="HUPs"/>
    <property type="match status" value="1"/>
</dbReference>
<sequence length="162" mass="17969">DDDDDLEDDNDDIDDDDDLDDDGNGLDDDLEDDIDDDDDLGGDDDVDLGGDDDDDGDYDLDGDDYDDLGGDDDLDDVDLRSSKYMNDQFKQEVSKEESIAQTTKLNNEYGYICECSKIPYDFIIKNGIAPGVGIVQTVEDHHVDLIVMGNRGLSRLKRTLLG</sequence>
<dbReference type="InterPro" id="IPR006016">
    <property type="entry name" value="UspA"/>
</dbReference>
<protein>
    <recommendedName>
        <fullName evidence="2">UspA domain-containing protein</fullName>
    </recommendedName>
</protein>
<feature type="compositionally biased region" description="Acidic residues" evidence="1">
    <location>
        <begin position="1"/>
        <end position="76"/>
    </location>
</feature>
<evidence type="ECO:0000256" key="1">
    <source>
        <dbReference type="SAM" id="MobiDB-lite"/>
    </source>
</evidence>
<evidence type="ECO:0000313" key="4">
    <source>
        <dbReference type="Proteomes" id="UP000290809"/>
    </source>
</evidence>
<comment type="caution">
    <text evidence="3">The sequence shown here is derived from an EMBL/GenBank/DDBJ whole genome shotgun (WGS) entry which is preliminary data.</text>
</comment>
<dbReference type="STRING" id="6184.A0A430QUH7"/>
<dbReference type="SUPFAM" id="SSF52402">
    <property type="entry name" value="Adenine nucleotide alpha hydrolases-like"/>
    <property type="match status" value="1"/>
</dbReference>
<evidence type="ECO:0000313" key="3">
    <source>
        <dbReference type="EMBL" id="RTG91329.1"/>
    </source>
</evidence>
<accession>A0A430QUH7</accession>
<dbReference type="EMBL" id="QMKO01000250">
    <property type="protein sequence ID" value="RTG91329.1"/>
    <property type="molecule type" value="Genomic_DNA"/>
</dbReference>
<dbReference type="InterPro" id="IPR014729">
    <property type="entry name" value="Rossmann-like_a/b/a_fold"/>
</dbReference>
<gene>
    <name evidence="3" type="ORF">DC041_0000985</name>
</gene>
<feature type="non-terminal residue" evidence="3">
    <location>
        <position position="1"/>
    </location>
</feature>
<dbReference type="Proteomes" id="UP000290809">
    <property type="component" value="Unassembled WGS sequence"/>
</dbReference>
<keyword evidence="4" id="KW-1185">Reference proteome</keyword>
<reference evidence="3 4" key="1">
    <citation type="journal article" date="2019" name="PLoS Pathog.">
        <title>Genome sequence of the bovine parasite Schistosoma bovis Tanzania.</title>
        <authorList>
            <person name="Oey H."/>
            <person name="Zakrzewski M."/>
            <person name="Gobert G."/>
            <person name="Gravermann K."/>
            <person name="Stoye J."/>
            <person name="Jones M."/>
            <person name="Mcmanus D."/>
            <person name="Krause L."/>
        </authorList>
    </citation>
    <scope>NUCLEOTIDE SEQUENCE [LARGE SCALE GENOMIC DNA]</scope>
    <source>
        <strain evidence="3 4">TAN1997</strain>
    </source>
</reference>
<proteinExistence type="predicted"/>
<feature type="non-terminal residue" evidence="3">
    <location>
        <position position="162"/>
    </location>
</feature>
<dbReference type="Pfam" id="PF00582">
    <property type="entry name" value="Usp"/>
    <property type="match status" value="1"/>
</dbReference>
<dbReference type="AlphaFoldDB" id="A0A430QUH7"/>
<organism evidence="3 4">
    <name type="scientific">Schistosoma bovis</name>
    <name type="common">Blood fluke</name>
    <dbReference type="NCBI Taxonomy" id="6184"/>
    <lineage>
        <taxon>Eukaryota</taxon>
        <taxon>Metazoa</taxon>
        <taxon>Spiralia</taxon>
        <taxon>Lophotrochozoa</taxon>
        <taxon>Platyhelminthes</taxon>
        <taxon>Trematoda</taxon>
        <taxon>Digenea</taxon>
        <taxon>Strigeidida</taxon>
        <taxon>Schistosomatoidea</taxon>
        <taxon>Schistosomatidae</taxon>
        <taxon>Schistosoma</taxon>
    </lineage>
</organism>
<feature type="domain" description="UspA" evidence="2">
    <location>
        <begin position="129"/>
        <end position="162"/>
    </location>
</feature>